<keyword evidence="5" id="KW-1185">Reference proteome</keyword>
<protein>
    <submittedName>
        <fullName evidence="4">Uncharacterized protein</fullName>
    </submittedName>
</protein>
<accession>A0A2G8SPV6</accession>
<dbReference type="PANTHER" id="PTHR19879">
    <property type="entry name" value="TRANSCRIPTION INITIATION FACTOR TFIID"/>
    <property type="match status" value="1"/>
</dbReference>
<dbReference type="CDD" id="cd00200">
    <property type="entry name" value="WD40"/>
    <property type="match status" value="1"/>
</dbReference>
<name>A0A2G8SPV6_9APHY</name>
<evidence type="ECO:0000256" key="2">
    <source>
        <dbReference type="ARBA" id="ARBA00022737"/>
    </source>
</evidence>
<feature type="repeat" description="WD" evidence="3">
    <location>
        <begin position="342"/>
        <end position="383"/>
    </location>
</feature>
<evidence type="ECO:0000256" key="1">
    <source>
        <dbReference type="ARBA" id="ARBA00022574"/>
    </source>
</evidence>
<dbReference type="Gene3D" id="2.130.10.10">
    <property type="entry name" value="YVTN repeat-like/Quinoprotein amine dehydrogenase"/>
    <property type="match status" value="4"/>
</dbReference>
<dbReference type="InterPro" id="IPR015943">
    <property type="entry name" value="WD40/YVTN_repeat-like_dom_sf"/>
</dbReference>
<feature type="repeat" description="WD" evidence="3">
    <location>
        <begin position="384"/>
        <end position="414"/>
    </location>
</feature>
<dbReference type="InterPro" id="IPR001680">
    <property type="entry name" value="WD40_rpt"/>
</dbReference>
<dbReference type="STRING" id="1077348.A0A2G8SPV6"/>
<evidence type="ECO:0000256" key="3">
    <source>
        <dbReference type="PROSITE-ProRule" id="PRU00221"/>
    </source>
</evidence>
<dbReference type="InterPro" id="IPR020472">
    <property type="entry name" value="WD40_PAC1"/>
</dbReference>
<dbReference type="OrthoDB" id="6262491at2759"/>
<organism evidence="4 5">
    <name type="scientific">Ganoderma sinense ZZ0214-1</name>
    <dbReference type="NCBI Taxonomy" id="1077348"/>
    <lineage>
        <taxon>Eukaryota</taxon>
        <taxon>Fungi</taxon>
        <taxon>Dikarya</taxon>
        <taxon>Basidiomycota</taxon>
        <taxon>Agaricomycotina</taxon>
        <taxon>Agaricomycetes</taxon>
        <taxon>Polyporales</taxon>
        <taxon>Polyporaceae</taxon>
        <taxon>Ganoderma</taxon>
    </lineage>
</organism>
<feature type="repeat" description="WD" evidence="3">
    <location>
        <begin position="118"/>
        <end position="159"/>
    </location>
</feature>
<dbReference type="Pfam" id="PF00400">
    <property type="entry name" value="WD40"/>
    <property type="match status" value="5"/>
</dbReference>
<keyword evidence="2" id="KW-0677">Repeat</keyword>
<sequence>MMAGIQLGGRDRDFEFYDFLQDKTHLQPLVRSIVVDPMDFAPVPLLRTLSNLSEIKFISQRPIRALHQSTGLTFLPEGHDTSVRALVISPDSTWVASGSDDSTIILWNTKGTLIRQWVAYDYTPILSLAFSPDSRHLVSAGEDSKMVLWSLDRDACNTTIDLTAHADTIVWSSNSNVIATALWDGTVQLWDGRTLESLHVLLEVQDANLPLVARCLTFSPDGRWLVLGLSGCNYCVYHVQSGTLHQYIQGLEVPAFRDAPTGPLASFAAAFDPTSTRLPHTSGRDAVEIWDIETRSRISLLRYPALANDVSFSPDGRLVLAVLLNRTVCVHDAHTANEVLLLEGHKDRVAKARFSPCGTYIASASWDRTVRVWKTSDGSHVATLSEHDDRVEHLAFSPDGKTLSSGGLDGTVVIRRTMSSDIVSL</sequence>
<dbReference type="PROSITE" id="PS50294">
    <property type="entry name" value="WD_REPEATS_REGION"/>
    <property type="match status" value="4"/>
</dbReference>
<dbReference type="AlphaFoldDB" id="A0A2G8SPV6"/>
<dbReference type="Proteomes" id="UP000230002">
    <property type="component" value="Unassembled WGS sequence"/>
</dbReference>
<feature type="repeat" description="WD" evidence="3">
    <location>
        <begin position="76"/>
        <end position="108"/>
    </location>
</feature>
<dbReference type="SMART" id="SM00320">
    <property type="entry name" value="WD40"/>
    <property type="match status" value="7"/>
</dbReference>
<dbReference type="PRINTS" id="PR00320">
    <property type="entry name" value="GPROTEINBRPT"/>
</dbReference>
<evidence type="ECO:0000313" key="5">
    <source>
        <dbReference type="Proteomes" id="UP000230002"/>
    </source>
</evidence>
<dbReference type="SUPFAM" id="SSF50952">
    <property type="entry name" value="Soluble quinoprotein glucose dehydrogenase"/>
    <property type="match status" value="1"/>
</dbReference>
<gene>
    <name evidence="4" type="ORF">GSI_01467</name>
</gene>
<dbReference type="PANTHER" id="PTHR19879:SF9">
    <property type="entry name" value="TRANSCRIPTION INITIATION FACTOR TFIID SUBUNIT 5"/>
    <property type="match status" value="1"/>
</dbReference>
<dbReference type="EMBL" id="AYKW01000002">
    <property type="protein sequence ID" value="PIL35807.1"/>
    <property type="molecule type" value="Genomic_DNA"/>
</dbReference>
<evidence type="ECO:0000313" key="4">
    <source>
        <dbReference type="EMBL" id="PIL35807.1"/>
    </source>
</evidence>
<keyword evidence="1 3" id="KW-0853">WD repeat</keyword>
<dbReference type="PROSITE" id="PS50082">
    <property type="entry name" value="WD_REPEATS_2"/>
    <property type="match status" value="5"/>
</dbReference>
<dbReference type="InterPro" id="IPR011041">
    <property type="entry name" value="Quinoprot_gluc/sorb_DH_b-prop"/>
</dbReference>
<reference evidence="4 5" key="1">
    <citation type="journal article" date="2015" name="Sci. Rep.">
        <title>Chromosome-level genome map provides insights into diverse defense mechanisms in the medicinal fungus Ganoderma sinense.</title>
        <authorList>
            <person name="Zhu Y."/>
            <person name="Xu J."/>
            <person name="Sun C."/>
            <person name="Zhou S."/>
            <person name="Xu H."/>
            <person name="Nelson D.R."/>
            <person name="Qian J."/>
            <person name="Song J."/>
            <person name="Luo H."/>
            <person name="Xiang L."/>
            <person name="Li Y."/>
            <person name="Xu Z."/>
            <person name="Ji A."/>
            <person name="Wang L."/>
            <person name="Lu S."/>
            <person name="Hayward A."/>
            <person name="Sun W."/>
            <person name="Li X."/>
            <person name="Schwartz D.C."/>
            <person name="Wang Y."/>
            <person name="Chen S."/>
        </authorList>
    </citation>
    <scope>NUCLEOTIDE SEQUENCE [LARGE SCALE GENOMIC DNA]</scope>
    <source>
        <strain evidence="4 5">ZZ0214-1</strain>
    </source>
</reference>
<proteinExistence type="predicted"/>
<comment type="caution">
    <text evidence="4">The sequence shown here is derived from an EMBL/GenBank/DDBJ whole genome shotgun (WGS) entry which is preliminary data.</text>
</comment>
<feature type="repeat" description="WD" evidence="3">
    <location>
        <begin position="168"/>
        <end position="200"/>
    </location>
</feature>